<dbReference type="RefSeq" id="WP_273306166.1">
    <property type="nucleotide sequence ID" value="NZ_DYUD01000021.1"/>
</dbReference>
<dbReference type="Pfam" id="PF13036">
    <property type="entry name" value="LpoB"/>
    <property type="match status" value="1"/>
</dbReference>
<reference evidence="2" key="2">
    <citation type="submission" date="2021-09" db="EMBL/GenBank/DDBJ databases">
        <authorList>
            <person name="Gilroy R."/>
        </authorList>
    </citation>
    <scope>NUCLEOTIDE SEQUENCE</scope>
    <source>
        <strain evidence="2">CHK121-7720</strain>
    </source>
</reference>
<evidence type="ECO:0000256" key="1">
    <source>
        <dbReference type="SAM" id="SignalP"/>
    </source>
</evidence>
<dbReference type="EMBL" id="DYUD01000021">
    <property type="protein sequence ID" value="HJG89117.1"/>
    <property type="molecule type" value="Genomic_DNA"/>
</dbReference>
<feature type="signal peptide" evidence="1">
    <location>
        <begin position="1"/>
        <end position="19"/>
    </location>
</feature>
<name>A0A921MS25_9BACT</name>
<protein>
    <submittedName>
        <fullName evidence="2">Penicillin-binding protein activator LpoB</fullName>
    </submittedName>
</protein>
<gene>
    <name evidence="2" type="ORF">K8U91_06565</name>
</gene>
<organism evidence="2 3">
    <name type="scientific">Barnesiella viscericola</name>
    <dbReference type="NCBI Taxonomy" id="397865"/>
    <lineage>
        <taxon>Bacteria</taxon>
        <taxon>Pseudomonadati</taxon>
        <taxon>Bacteroidota</taxon>
        <taxon>Bacteroidia</taxon>
        <taxon>Bacteroidales</taxon>
        <taxon>Barnesiellaceae</taxon>
        <taxon>Barnesiella</taxon>
    </lineage>
</organism>
<dbReference type="AlphaFoldDB" id="A0A921MS25"/>
<proteinExistence type="predicted"/>
<comment type="caution">
    <text evidence="2">The sequence shown here is derived from an EMBL/GenBank/DDBJ whole genome shotgun (WGS) entry which is preliminary data.</text>
</comment>
<feature type="chain" id="PRO_5037668617" evidence="1">
    <location>
        <begin position="20"/>
        <end position="278"/>
    </location>
</feature>
<dbReference type="Gene3D" id="3.40.50.10610">
    <property type="entry name" value="ABC-type transport auxiliary lipoprotein component"/>
    <property type="match status" value="1"/>
</dbReference>
<dbReference type="Proteomes" id="UP000757103">
    <property type="component" value="Unassembled WGS sequence"/>
</dbReference>
<dbReference type="InterPro" id="IPR014094">
    <property type="entry name" value="LpoB"/>
</dbReference>
<evidence type="ECO:0000313" key="3">
    <source>
        <dbReference type="Proteomes" id="UP000757103"/>
    </source>
</evidence>
<accession>A0A921MS25</accession>
<keyword evidence="1" id="KW-0732">Signal</keyword>
<sequence>MKRCFWTLMMFVCGTCVYAQISSDIRPVVGVAQFTSETDSKYAGLVTEKVVEMLTNTKRFQVVDRTSHDKIKEELELQKSEAFLDSKNLVEQDIAVAAEKLITGHINKIPIYAMKNANGSIKGYKGSVSFQMKVVDVATGLSTEAVSFEGKASDLMLSPESAVNQAMQSLQDEIYEYFKKNFPVSGKIIKVLKEKKDKVEVVLLNVGKKQGVNQGDRFAVQYVEMLDGEPYPVDLGEIEVVKLSGEAFSECKVPSKMGEELASRLVSNANIVCKMIIK</sequence>
<evidence type="ECO:0000313" key="2">
    <source>
        <dbReference type="EMBL" id="HJG89117.1"/>
    </source>
</evidence>
<reference evidence="2" key="1">
    <citation type="journal article" date="2021" name="PeerJ">
        <title>Extensive microbial diversity within the chicken gut microbiome revealed by metagenomics and culture.</title>
        <authorList>
            <person name="Gilroy R."/>
            <person name="Ravi A."/>
            <person name="Getino M."/>
            <person name="Pursley I."/>
            <person name="Horton D.L."/>
            <person name="Alikhan N.F."/>
            <person name="Baker D."/>
            <person name="Gharbi K."/>
            <person name="Hall N."/>
            <person name="Watson M."/>
            <person name="Adriaenssens E.M."/>
            <person name="Foster-Nyarko E."/>
            <person name="Jarju S."/>
            <person name="Secka A."/>
            <person name="Antonio M."/>
            <person name="Oren A."/>
            <person name="Chaudhuri R.R."/>
            <person name="La Ragione R."/>
            <person name="Hildebrand F."/>
            <person name="Pallen M.J."/>
        </authorList>
    </citation>
    <scope>NUCLEOTIDE SEQUENCE</scope>
    <source>
        <strain evidence="2">CHK121-7720</strain>
    </source>
</reference>